<evidence type="ECO:0000256" key="5">
    <source>
        <dbReference type="ARBA" id="ARBA00022670"/>
    </source>
</evidence>
<dbReference type="GO" id="GO:0008233">
    <property type="term" value="F:peptidase activity"/>
    <property type="evidence" value="ECO:0007669"/>
    <property type="project" value="UniProtKB-KW"/>
</dbReference>
<keyword evidence="9 10" id="KW-0472">Membrane</keyword>
<comment type="subcellular location">
    <subcellularLocation>
        <location evidence="1">Cell membrane</location>
        <topology evidence="1">Multi-pass membrane protein</topology>
    </subcellularLocation>
</comment>
<feature type="transmembrane region" description="Helical" evidence="10">
    <location>
        <begin position="146"/>
        <end position="165"/>
    </location>
</feature>
<dbReference type="GO" id="GO:0005886">
    <property type="term" value="C:plasma membrane"/>
    <property type="evidence" value="ECO:0007669"/>
    <property type="project" value="UniProtKB-SubCell"/>
</dbReference>
<dbReference type="InterPro" id="IPR026898">
    <property type="entry name" value="PrsW"/>
</dbReference>
<dbReference type="PANTHER" id="PTHR36844:SF1">
    <property type="entry name" value="PROTEASE PRSW"/>
    <property type="match status" value="1"/>
</dbReference>
<evidence type="ECO:0000256" key="8">
    <source>
        <dbReference type="ARBA" id="ARBA00022989"/>
    </source>
</evidence>
<dbReference type="PANTHER" id="PTHR36844">
    <property type="entry name" value="PROTEASE PRSW"/>
    <property type="match status" value="1"/>
</dbReference>
<keyword evidence="6 10" id="KW-0812">Transmembrane</keyword>
<comment type="caution">
    <text evidence="11">The sequence shown here is derived from an EMBL/GenBank/DDBJ whole genome shotgun (WGS) entry which is preliminary data.</text>
</comment>
<keyword evidence="5" id="KW-0645">Protease</keyword>
<dbReference type="Pfam" id="PF13367">
    <property type="entry name" value="PrsW-protease"/>
    <property type="match status" value="1"/>
</dbReference>
<feature type="transmembrane region" description="Helical" evidence="10">
    <location>
        <begin position="177"/>
        <end position="198"/>
    </location>
</feature>
<evidence type="ECO:0000256" key="1">
    <source>
        <dbReference type="ARBA" id="ARBA00004651"/>
    </source>
</evidence>
<organism evidence="11 12">
    <name type="scientific">Candidatus Staskawiczbacteria bacterium CG10_big_fil_rev_8_21_14_0_10_38_10</name>
    <dbReference type="NCBI Taxonomy" id="1974891"/>
    <lineage>
        <taxon>Bacteria</taxon>
        <taxon>Candidatus Staskawicziibacteriota</taxon>
    </lineage>
</organism>
<name>A0A2H9T1H5_9BACT</name>
<keyword evidence="7" id="KW-0378">Hydrolase</keyword>
<keyword evidence="4" id="KW-1003">Cell membrane</keyword>
<feature type="transmembrane region" description="Helical" evidence="10">
    <location>
        <begin position="106"/>
        <end position="126"/>
    </location>
</feature>
<gene>
    <name evidence="11" type="ORF">COU98_01310</name>
</gene>
<evidence type="ECO:0000256" key="3">
    <source>
        <dbReference type="ARBA" id="ARBA00018997"/>
    </source>
</evidence>
<accession>A0A2H9T1H5</accession>
<proteinExistence type="inferred from homology"/>
<reference evidence="12" key="1">
    <citation type="submission" date="2017-09" db="EMBL/GenBank/DDBJ databases">
        <title>Depth-based differentiation of microbial function through sediment-hosted aquifers and enrichment of novel symbionts in the deep terrestrial subsurface.</title>
        <authorList>
            <person name="Probst A.J."/>
            <person name="Ladd B."/>
            <person name="Jarett J.K."/>
            <person name="Geller-Mcgrath D.E."/>
            <person name="Sieber C.M.K."/>
            <person name="Emerson J.B."/>
            <person name="Anantharaman K."/>
            <person name="Thomas B.C."/>
            <person name="Malmstrom R."/>
            <person name="Stieglmeier M."/>
            <person name="Klingl A."/>
            <person name="Woyke T."/>
            <person name="Ryan C.M."/>
            <person name="Banfield J.F."/>
        </authorList>
    </citation>
    <scope>NUCLEOTIDE SEQUENCE [LARGE SCALE GENOMIC DNA]</scope>
</reference>
<feature type="transmembrane region" description="Helical" evidence="10">
    <location>
        <begin position="66"/>
        <end position="85"/>
    </location>
</feature>
<evidence type="ECO:0000256" key="7">
    <source>
        <dbReference type="ARBA" id="ARBA00022801"/>
    </source>
</evidence>
<evidence type="ECO:0000313" key="11">
    <source>
        <dbReference type="EMBL" id="PJE69573.1"/>
    </source>
</evidence>
<evidence type="ECO:0000256" key="9">
    <source>
        <dbReference type="ARBA" id="ARBA00023136"/>
    </source>
</evidence>
<dbReference type="InterPro" id="IPR023596">
    <property type="entry name" value="Peptidase_PrsW_arch/bac"/>
</dbReference>
<dbReference type="EMBL" id="PFEN01000021">
    <property type="protein sequence ID" value="PJE69573.1"/>
    <property type="molecule type" value="Genomic_DNA"/>
</dbReference>
<evidence type="ECO:0000256" key="6">
    <source>
        <dbReference type="ARBA" id="ARBA00022692"/>
    </source>
</evidence>
<evidence type="ECO:0000313" key="12">
    <source>
        <dbReference type="Proteomes" id="UP000236946"/>
    </source>
</evidence>
<feature type="transmembrane region" description="Helical" evidence="10">
    <location>
        <begin position="6"/>
        <end position="22"/>
    </location>
</feature>
<dbReference type="Proteomes" id="UP000236946">
    <property type="component" value="Unassembled WGS sequence"/>
</dbReference>
<comment type="similarity">
    <text evidence="2">Belongs to the protease PrsW family.</text>
</comment>
<protein>
    <recommendedName>
        <fullName evidence="3">Protease PrsW</fullName>
    </recommendedName>
</protein>
<keyword evidence="8 10" id="KW-1133">Transmembrane helix</keyword>
<sequence length="201" mass="22965">MNYIILTLFGISPSIVWLFYYLRKDVHPESNRMILKIFFYGMLMAPVAALIEIGIDKGLNLLKLPFFLLVVLDIFIGVALVEEWLKYFVVKFAVLRHPELDEPIDIMLYMIISALGFVAVENILLLFSFKSFIQFSQTVGLTSGRFISATLLHALTSATIGYFLALSIFESKKRKRFIFAGLVIAVVLHGFYNFFIMLTRG</sequence>
<dbReference type="AlphaFoldDB" id="A0A2H9T1H5"/>
<dbReference type="PIRSF" id="PIRSF016933">
    <property type="entry name" value="PrsW"/>
    <property type="match status" value="1"/>
</dbReference>
<evidence type="ECO:0000256" key="2">
    <source>
        <dbReference type="ARBA" id="ARBA00009165"/>
    </source>
</evidence>
<evidence type="ECO:0000256" key="10">
    <source>
        <dbReference type="SAM" id="Phobius"/>
    </source>
</evidence>
<dbReference type="GO" id="GO:0006508">
    <property type="term" value="P:proteolysis"/>
    <property type="evidence" value="ECO:0007669"/>
    <property type="project" value="UniProtKB-KW"/>
</dbReference>
<feature type="non-terminal residue" evidence="11">
    <location>
        <position position="201"/>
    </location>
</feature>
<evidence type="ECO:0000256" key="4">
    <source>
        <dbReference type="ARBA" id="ARBA00022475"/>
    </source>
</evidence>
<feature type="transmembrane region" description="Helical" evidence="10">
    <location>
        <begin position="34"/>
        <end position="54"/>
    </location>
</feature>